<dbReference type="EMBL" id="KV878209">
    <property type="protein sequence ID" value="OJJ40642.1"/>
    <property type="molecule type" value="Genomic_DNA"/>
</dbReference>
<feature type="transmembrane region" description="Helical" evidence="2">
    <location>
        <begin position="778"/>
        <end position="799"/>
    </location>
</feature>
<proteinExistence type="predicted"/>
<feature type="compositionally biased region" description="Polar residues" evidence="1">
    <location>
        <begin position="124"/>
        <end position="134"/>
    </location>
</feature>
<evidence type="ECO:0000256" key="1">
    <source>
        <dbReference type="SAM" id="MobiDB-lite"/>
    </source>
</evidence>
<dbReference type="GeneID" id="63748237"/>
<organism evidence="3 4">
    <name type="scientific">Aspergillus wentii DTO 134E9</name>
    <dbReference type="NCBI Taxonomy" id="1073089"/>
    <lineage>
        <taxon>Eukaryota</taxon>
        <taxon>Fungi</taxon>
        <taxon>Dikarya</taxon>
        <taxon>Ascomycota</taxon>
        <taxon>Pezizomycotina</taxon>
        <taxon>Eurotiomycetes</taxon>
        <taxon>Eurotiomycetidae</taxon>
        <taxon>Eurotiales</taxon>
        <taxon>Aspergillaceae</taxon>
        <taxon>Aspergillus</taxon>
        <taxon>Aspergillus subgen. Cremei</taxon>
    </lineage>
</organism>
<feature type="compositionally biased region" description="Low complexity" evidence="1">
    <location>
        <begin position="230"/>
        <end position="244"/>
    </location>
</feature>
<feature type="region of interest" description="Disordered" evidence="1">
    <location>
        <begin position="350"/>
        <end position="393"/>
    </location>
</feature>
<feature type="region of interest" description="Disordered" evidence="1">
    <location>
        <begin position="123"/>
        <end position="165"/>
    </location>
</feature>
<protein>
    <submittedName>
        <fullName evidence="3">Uncharacterized protein</fullName>
    </submittedName>
</protein>
<dbReference type="OrthoDB" id="5599552at2759"/>
<feature type="region of interest" description="Disordered" evidence="1">
    <location>
        <begin position="82"/>
        <end position="108"/>
    </location>
</feature>
<keyword evidence="2" id="KW-0812">Transmembrane</keyword>
<evidence type="ECO:0000256" key="2">
    <source>
        <dbReference type="SAM" id="Phobius"/>
    </source>
</evidence>
<reference evidence="4" key="1">
    <citation type="journal article" date="2017" name="Genome Biol.">
        <title>Comparative genomics reveals high biological diversity and specific adaptations in the industrially and medically important fungal genus Aspergillus.</title>
        <authorList>
            <person name="de Vries R.P."/>
            <person name="Riley R."/>
            <person name="Wiebenga A."/>
            <person name="Aguilar-Osorio G."/>
            <person name="Amillis S."/>
            <person name="Uchima C.A."/>
            <person name="Anderluh G."/>
            <person name="Asadollahi M."/>
            <person name="Askin M."/>
            <person name="Barry K."/>
            <person name="Battaglia E."/>
            <person name="Bayram O."/>
            <person name="Benocci T."/>
            <person name="Braus-Stromeyer S.A."/>
            <person name="Caldana C."/>
            <person name="Canovas D."/>
            <person name="Cerqueira G.C."/>
            <person name="Chen F."/>
            <person name="Chen W."/>
            <person name="Choi C."/>
            <person name="Clum A."/>
            <person name="Dos Santos R.A."/>
            <person name="Damasio A.R."/>
            <person name="Diallinas G."/>
            <person name="Emri T."/>
            <person name="Fekete E."/>
            <person name="Flipphi M."/>
            <person name="Freyberg S."/>
            <person name="Gallo A."/>
            <person name="Gournas C."/>
            <person name="Habgood R."/>
            <person name="Hainaut M."/>
            <person name="Harispe M.L."/>
            <person name="Henrissat B."/>
            <person name="Hilden K.S."/>
            <person name="Hope R."/>
            <person name="Hossain A."/>
            <person name="Karabika E."/>
            <person name="Karaffa L."/>
            <person name="Karanyi Z."/>
            <person name="Krasevec N."/>
            <person name="Kuo A."/>
            <person name="Kusch H."/>
            <person name="LaButti K."/>
            <person name="Lagendijk E.L."/>
            <person name="Lapidus A."/>
            <person name="Levasseur A."/>
            <person name="Lindquist E."/>
            <person name="Lipzen A."/>
            <person name="Logrieco A.F."/>
            <person name="MacCabe A."/>
            <person name="Maekelae M.R."/>
            <person name="Malavazi I."/>
            <person name="Melin P."/>
            <person name="Meyer V."/>
            <person name="Mielnichuk N."/>
            <person name="Miskei M."/>
            <person name="Molnar A.P."/>
            <person name="Mule G."/>
            <person name="Ngan C.Y."/>
            <person name="Orejas M."/>
            <person name="Orosz E."/>
            <person name="Ouedraogo J.P."/>
            <person name="Overkamp K.M."/>
            <person name="Park H.-S."/>
            <person name="Perrone G."/>
            <person name="Piumi F."/>
            <person name="Punt P.J."/>
            <person name="Ram A.F."/>
            <person name="Ramon A."/>
            <person name="Rauscher S."/>
            <person name="Record E."/>
            <person name="Riano-Pachon D.M."/>
            <person name="Robert V."/>
            <person name="Roehrig J."/>
            <person name="Ruller R."/>
            <person name="Salamov A."/>
            <person name="Salih N.S."/>
            <person name="Samson R.A."/>
            <person name="Sandor E."/>
            <person name="Sanguinetti M."/>
            <person name="Schuetze T."/>
            <person name="Sepcic K."/>
            <person name="Shelest E."/>
            <person name="Sherlock G."/>
            <person name="Sophianopoulou V."/>
            <person name="Squina F.M."/>
            <person name="Sun H."/>
            <person name="Susca A."/>
            <person name="Todd R.B."/>
            <person name="Tsang A."/>
            <person name="Unkles S.E."/>
            <person name="van de Wiele N."/>
            <person name="van Rossen-Uffink D."/>
            <person name="Oliveira J.V."/>
            <person name="Vesth T.C."/>
            <person name="Visser J."/>
            <person name="Yu J.-H."/>
            <person name="Zhou M."/>
            <person name="Andersen M.R."/>
            <person name="Archer D.B."/>
            <person name="Baker S.E."/>
            <person name="Benoit I."/>
            <person name="Brakhage A.A."/>
            <person name="Braus G.H."/>
            <person name="Fischer R."/>
            <person name="Frisvad J.C."/>
            <person name="Goldman G.H."/>
            <person name="Houbraken J."/>
            <person name="Oakley B."/>
            <person name="Pocsi I."/>
            <person name="Scazzocchio C."/>
            <person name="Seiboth B."/>
            <person name="vanKuyk P.A."/>
            <person name="Wortman J."/>
            <person name="Dyer P.S."/>
            <person name="Grigoriev I.V."/>
        </authorList>
    </citation>
    <scope>NUCLEOTIDE SEQUENCE [LARGE SCALE GENOMIC DNA]</scope>
    <source>
        <strain evidence="4">DTO 134E9</strain>
    </source>
</reference>
<feature type="compositionally biased region" description="Acidic residues" evidence="1">
    <location>
        <begin position="371"/>
        <end position="381"/>
    </location>
</feature>
<evidence type="ECO:0000313" key="3">
    <source>
        <dbReference type="EMBL" id="OJJ40642.1"/>
    </source>
</evidence>
<evidence type="ECO:0000313" key="4">
    <source>
        <dbReference type="Proteomes" id="UP000184383"/>
    </source>
</evidence>
<keyword evidence="4" id="KW-1185">Reference proteome</keyword>
<keyword evidence="2" id="KW-1133">Transmembrane helix</keyword>
<feature type="region of interest" description="Disordered" evidence="1">
    <location>
        <begin position="193"/>
        <end position="257"/>
    </location>
</feature>
<dbReference type="Proteomes" id="UP000184383">
    <property type="component" value="Unassembled WGS sequence"/>
</dbReference>
<dbReference type="RefSeq" id="XP_040694318.1">
    <property type="nucleotide sequence ID" value="XM_040832389.1"/>
</dbReference>
<keyword evidence="2" id="KW-0472">Membrane</keyword>
<accession>A0A1L9S0F5</accession>
<feature type="compositionally biased region" description="Low complexity" evidence="1">
    <location>
        <begin position="382"/>
        <end position="393"/>
    </location>
</feature>
<feature type="compositionally biased region" description="Low complexity" evidence="1">
    <location>
        <begin position="206"/>
        <end position="223"/>
    </location>
</feature>
<feature type="region of interest" description="Disordered" evidence="1">
    <location>
        <begin position="853"/>
        <end position="892"/>
    </location>
</feature>
<sequence length="949" mass="104309">MVKHNPEEFLKLRPPPLPEFRNLEIRGTWSGKQHEPVDLQISLEVQCIPNTRLQLLDARSKNVSVNKTSSACLQSYESVQGNWSAENSPQSPVFTFPDDDGHNASSSSIHALDTSEELYAGDLESNSETPTETASSHRDSASELPDYEDCEDVGPPLQSSSSSPICSSKLCLTVAKCQDWGEMQNLGKRSATEACLSDSEPEITNRKNASKGAASKKGNTGSSCEKSVDSARSPSSSTYKSSISSKRHSRKPSLIPKRIWIEKPVPKLAPSEQPSDDSLISLEYSQSLEGENYTLGVMGSATRERKDGDLFSTPTETRLGTAGPGALTLYNNVTERDVTKHGAPVSYAGQKGVLRSSHPPLDPLALHSDEDASTDIDESDDGTAPSTPLGPLGLTLSRTTVSESDEALTVIDTDGNGRLTHECEDCQPSTGEPELCLVDGILLVKTPPGANPATYKFFFTVSIYLQEGKSDKWSNLVVPGLPRLKASESGLFVFHMPEDHTMEFEGTRFAKHKTTQNYFLGVFFDSGLNDLVVPLRVCKPKACSTVKGFAIDQEIRAEYVISTTEGGDGKANQTCLLVKYEALCSLRFHSSRFWAERCCFLLSVDGGPEGFFRCNIDSKSDDVAILDLDTGDKSIGISRIRVFCAPRDLDMFFVRWEVKLPRNSGNNKVQSWMPRLYSVPFERKRGQMRQAFARIEVEVQKADDLEKETVNNVGHKGCQETFGANGFLENNVQSSNSSTALTLAPPMLSGENMLRAEKGYRDAVISHIRRLGMSPKQIFIIISCGVVLLWSIFAVLEFGPPYFYTVKNSVQKETNLGLYPTTAGYSGLEEGSPRDKISGIRCDFARTPLVESNQNNSVKDLGSSDMNVDAHEPLSDNQEDSVGHGANTVEENSIEIEKQMTLSEDNPEEMASQEDMEMKIELREVVSPSSLSFRDRIDYMLGWRGPVGR</sequence>
<gene>
    <name evidence="3" type="ORF">ASPWEDRAFT_22807</name>
</gene>
<dbReference type="VEuPathDB" id="FungiDB:ASPWEDRAFT_22807"/>
<dbReference type="AlphaFoldDB" id="A0A1L9S0F5"/>
<feature type="compositionally biased region" description="Polar residues" evidence="1">
    <location>
        <begin position="82"/>
        <end position="93"/>
    </location>
</feature>
<name>A0A1L9S0F5_ASPWE</name>